<dbReference type="Gene3D" id="1.10.287.70">
    <property type="match status" value="1"/>
</dbReference>
<sequence>MWSILLERLPRGEGMHHRIYTSFLRLPTLVRILTMAILLVLFFGIIIHIIEPDSFPTVFEGIWWAVITTSTVGYGDYSPETFLGRIVGILLIFVGAGFLSTYFITLATTAVSRQNNYLEGKVHFRGDKHLIIIGWNERSKEIIQTIRTLDQFTDIILIDETLESNPIMDAKVHFIRGRASQDHVLIKANIATAEKVLITADQHKDELDADMNTILALLTIKGLNPNITAIVEVLTREQMANAKRAGADEIIQSNRMMSYIMTNCIATDRVVSTFVEVLDELHGSRVHFHPSNDYVSQSFYTANGNLLKDGKLLIGIKRGENTMVNPPQETVIEKQDELLIIDSLSQ</sequence>
<dbReference type="InterPro" id="IPR013099">
    <property type="entry name" value="K_chnl_dom"/>
</dbReference>
<dbReference type="InterPro" id="IPR036291">
    <property type="entry name" value="NAD(P)-bd_dom_sf"/>
</dbReference>
<dbReference type="SUPFAM" id="SSF51735">
    <property type="entry name" value="NAD(P)-binding Rossmann-fold domains"/>
    <property type="match status" value="1"/>
</dbReference>
<dbReference type="EMBL" id="JBHLUU010000128">
    <property type="protein sequence ID" value="MFC0478364.1"/>
    <property type="molecule type" value="Genomic_DNA"/>
</dbReference>
<dbReference type="InterPro" id="IPR050721">
    <property type="entry name" value="Trk_Ktr_HKT_K-transport"/>
</dbReference>
<keyword evidence="2" id="KW-1133">Transmembrane helix</keyword>
<accession>A0ABV6KYQ2</accession>
<keyword evidence="5" id="KW-1185">Reference proteome</keyword>
<keyword evidence="4" id="KW-0407">Ion channel</keyword>
<comment type="subcellular location">
    <subcellularLocation>
        <location evidence="1">Cell membrane</location>
        <topology evidence="1">Multi-pass membrane protein</topology>
    </subcellularLocation>
</comment>
<evidence type="ECO:0000259" key="3">
    <source>
        <dbReference type="PROSITE" id="PS51201"/>
    </source>
</evidence>
<protein>
    <submittedName>
        <fullName evidence="4">Potassium channel family protein</fullName>
    </submittedName>
</protein>
<feature type="domain" description="RCK N-terminal" evidence="3">
    <location>
        <begin position="127"/>
        <end position="251"/>
    </location>
</feature>
<dbReference type="PROSITE" id="PS51201">
    <property type="entry name" value="RCK_N"/>
    <property type="match status" value="1"/>
</dbReference>
<proteinExistence type="predicted"/>
<evidence type="ECO:0000256" key="2">
    <source>
        <dbReference type="SAM" id="Phobius"/>
    </source>
</evidence>
<evidence type="ECO:0000313" key="5">
    <source>
        <dbReference type="Proteomes" id="UP001589738"/>
    </source>
</evidence>
<dbReference type="PANTHER" id="PTHR43833">
    <property type="entry name" value="POTASSIUM CHANNEL PROTEIN 2-RELATED-RELATED"/>
    <property type="match status" value="1"/>
</dbReference>
<dbReference type="Pfam" id="PF02254">
    <property type="entry name" value="TrkA_N"/>
    <property type="match status" value="1"/>
</dbReference>
<keyword evidence="4" id="KW-0406">Ion transport</keyword>
<dbReference type="GO" id="GO:0034220">
    <property type="term" value="P:monoatomic ion transmembrane transport"/>
    <property type="evidence" value="ECO:0007669"/>
    <property type="project" value="UniProtKB-KW"/>
</dbReference>
<name>A0ABV6KYQ2_9BACI</name>
<dbReference type="RefSeq" id="WP_377059308.1">
    <property type="nucleotide sequence ID" value="NZ_JBHLUU010000128.1"/>
</dbReference>
<feature type="transmembrane region" description="Helical" evidence="2">
    <location>
        <begin position="28"/>
        <end position="50"/>
    </location>
</feature>
<evidence type="ECO:0000256" key="1">
    <source>
        <dbReference type="ARBA" id="ARBA00004651"/>
    </source>
</evidence>
<keyword evidence="2" id="KW-0812">Transmembrane</keyword>
<dbReference type="Pfam" id="PF07885">
    <property type="entry name" value="Ion_trans_2"/>
    <property type="match status" value="1"/>
</dbReference>
<evidence type="ECO:0000313" key="4">
    <source>
        <dbReference type="EMBL" id="MFC0478364.1"/>
    </source>
</evidence>
<dbReference type="Gene3D" id="3.40.50.720">
    <property type="entry name" value="NAD(P)-binding Rossmann-like Domain"/>
    <property type="match status" value="1"/>
</dbReference>
<reference evidence="4 5" key="1">
    <citation type="submission" date="2024-09" db="EMBL/GenBank/DDBJ databases">
        <authorList>
            <person name="Sun Q."/>
            <person name="Mori K."/>
        </authorList>
    </citation>
    <scope>NUCLEOTIDE SEQUENCE [LARGE SCALE GENOMIC DNA]</scope>
    <source>
        <strain evidence="4 5">CGMCC 1.9126</strain>
    </source>
</reference>
<keyword evidence="4" id="KW-0813">Transport</keyword>
<organism evidence="4 5">
    <name type="scientific">Robertmurraya beringensis</name>
    <dbReference type="NCBI Taxonomy" id="641660"/>
    <lineage>
        <taxon>Bacteria</taxon>
        <taxon>Bacillati</taxon>
        <taxon>Bacillota</taxon>
        <taxon>Bacilli</taxon>
        <taxon>Bacillales</taxon>
        <taxon>Bacillaceae</taxon>
        <taxon>Robertmurraya</taxon>
    </lineage>
</organism>
<dbReference type="SUPFAM" id="SSF81324">
    <property type="entry name" value="Voltage-gated potassium channels"/>
    <property type="match status" value="1"/>
</dbReference>
<comment type="caution">
    <text evidence="4">The sequence shown here is derived from an EMBL/GenBank/DDBJ whole genome shotgun (WGS) entry which is preliminary data.</text>
</comment>
<dbReference type="PANTHER" id="PTHR43833:SF9">
    <property type="entry name" value="POTASSIUM CHANNEL PROTEIN YUGO-RELATED"/>
    <property type="match status" value="1"/>
</dbReference>
<keyword evidence="2" id="KW-0472">Membrane</keyword>
<feature type="transmembrane region" description="Helical" evidence="2">
    <location>
        <begin position="82"/>
        <end position="104"/>
    </location>
</feature>
<gene>
    <name evidence="4" type="ORF">ACFFHF_24555</name>
</gene>
<dbReference type="InterPro" id="IPR003148">
    <property type="entry name" value="RCK_N"/>
</dbReference>
<dbReference type="Proteomes" id="UP001589738">
    <property type="component" value="Unassembled WGS sequence"/>
</dbReference>